<name>A0AAN7WW42_ELEMC</name>
<gene>
    <name evidence="4" type="ORF">PBY51_014032</name>
</gene>
<dbReference type="PANTHER" id="PTHR17469:SF14">
    <property type="entry name" value="PROTEIN ITPRID1"/>
    <property type="match status" value="1"/>
</dbReference>
<feature type="domain" description="ITPR-interacting" evidence="3">
    <location>
        <begin position="106"/>
        <end position="249"/>
    </location>
</feature>
<protein>
    <recommendedName>
        <fullName evidence="3">ITPR-interacting domain-containing protein</fullName>
    </recommendedName>
</protein>
<feature type="compositionally biased region" description="Polar residues" evidence="2">
    <location>
        <begin position="1277"/>
        <end position="1291"/>
    </location>
</feature>
<keyword evidence="5" id="KW-1185">Reference proteome</keyword>
<feature type="compositionally biased region" description="Polar residues" evidence="2">
    <location>
        <begin position="275"/>
        <end position="284"/>
    </location>
</feature>
<comment type="caution">
    <text evidence="4">The sequence shown here is derived from an EMBL/GenBank/DDBJ whole genome shotgun (WGS) entry which is preliminary data.</text>
</comment>
<feature type="coiled-coil region" evidence="1">
    <location>
        <begin position="1193"/>
        <end position="1220"/>
    </location>
</feature>
<reference evidence="4 5" key="1">
    <citation type="journal article" date="2023" name="Genes (Basel)">
        <title>Chromosome-Level Genome Assembly and Circadian Gene Repertoire of the Patagonia Blennie Eleginops maclovinus-The Closest Ancestral Proxy of Antarctic Cryonotothenioids.</title>
        <authorList>
            <person name="Cheng C.C."/>
            <person name="Rivera-Colon A.G."/>
            <person name="Minhas B.F."/>
            <person name="Wilson L."/>
            <person name="Rayamajhi N."/>
            <person name="Vargas-Chacoff L."/>
            <person name="Catchen J.M."/>
        </authorList>
    </citation>
    <scope>NUCLEOTIDE SEQUENCE [LARGE SCALE GENOMIC DNA]</scope>
    <source>
        <strain evidence="4">JMC-PN-2008</strain>
    </source>
</reference>
<organism evidence="4 5">
    <name type="scientific">Eleginops maclovinus</name>
    <name type="common">Patagonian blennie</name>
    <name type="synonym">Eleginus maclovinus</name>
    <dbReference type="NCBI Taxonomy" id="56733"/>
    <lineage>
        <taxon>Eukaryota</taxon>
        <taxon>Metazoa</taxon>
        <taxon>Chordata</taxon>
        <taxon>Craniata</taxon>
        <taxon>Vertebrata</taxon>
        <taxon>Euteleostomi</taxon>
        <taxon>Actinopterygii</taxon>
        <taxon>Neopterygii</taxon>
        <taxon>Teleostei</taxon>
        <taxon>Neoteleostei</taxon>
        <taxon>Acanthomorphata</taxon>
        <taxon>Eupercaria</taxon>
        <taxon>Perciformes</taxon>
        <taxon>Notothenioidei</taxon>
        <taxon>Eleginopidae</taxon>
        <taxon>Eleginops</taxon>
    </lineage>
</organism>
<keyword evidence="1" id="KW-0175">Coiled coil</keyword>
<dbReference type="PANTHER" id="PTHR17469">
    <property type="entry name" value="SPERM SPECIFIC ANTIGEN 2-RELATED"/>
    <property type="match status" value="1"/>
</dbReference>
<evidence type="ECO:0000259" key="3">
    <source>
        <dbReference type="SMART" id="SM01257"/>
    </source>
</evidence>
<feature type="region of interest" description="Disordered" evidence="2">
    <location>
        <begin position="782"/>
        <end position="837"/>
    </location>
</feature>
<feature type="compositionally biased region" description="Polar residues" evidence="2">
    <location>
        <begin position="248"/>
        <end position="263"/>
    </location>
</feature>
<feature type="region of interest" description="Disordered" evidence="2">
    <location>
        <begin position="243"/>
        <end position="285"/>
    </location>
</feature>
<feature type="compositionally biased region" description="Low complexity" evidence="2">
    <location>
        <begin position="443"/>
        <end position="488"/>
    </location>
</feature>
<dbReference type="Proteomes" id="UP001346869">
    <property type="component" value="Unassembled WGS sequence"/>
</dbReference>
<feature type="region of interest" description="Disordered" evidence="2">
    <location>
        <begin position="1244"/>
        <end position="1263"/>
    </location>
</feature>
<dbReference type="InterPro" id="IPR029325">
    <property type="entry name" value="ITPR-bd"/>
</dbReference>
<feature type="compositionally biased region" description="Polar residues" evidence="2">
    <location>
        <begin position="562"/>
        <end position="608"/>
    </location>
</feature>
<dbReference type="SMART" id="SM01257">
    <property type="entry name" value="KRAP_IP3R_bind"/>
    <property type="match status" value="1"/>
</dbReference>
<dbReference type="InterPro" id="IPR043444">
    <property type="entry name" value="TESPA1-like"/>
</dbReference>
<feature type="region of interest" description="Disordered" evidence="2">
    <location>
        <begin position="52"/>
        <end position="75"/>
    </location>
</feature>
<dbReference type="Pfam" id="PF14722">
    <property type="entry name" value="KRAP_IP3R_bind"/>
    <property type="match status" value="1"/>
</dbReference>
<evidence type="ECO:0000256" key="2">
    <source>
        <dbReference type="SAM" id="MobiDB-lite"/>
    </source>
</evidence>
<feature type="region of interest" description="Disordered" evidence="2">
    <location>
        <begin position="1273"/>
        <end position="1292"/>
    </location>
</feature>
<proteinExistence type="predicted"/>
<feature type="region of interest" description="Disordered" evidence="2">
    <location>
        <begin position="326"/>
        <end position="355"/>
    </location>
</feature>
<feature type="compositionally biased region" description="Low complexity" evidence="2">
    <location>
        <begin position="959"/>
        <end position="974"/>
    </location>
</feature>
<dbReference type="GO" id="GO:0005102">
    <property type="term" value="F:signaling receptor binding"/>
    <property type="evidence" value="ECO:0007669"/>
    <property type="project" value="InterPro"/>
</dbReference>
<sequence length="1327" mass="143089">MAFKGALAKRTNLAASRVYWSNMDLPGFIPDQDQDDKGNSSQDSVRKWLTTTEEDAKHEPLQEAAEPLKRSPSSDDDLALGLEASLYGSRGVRTVQEFLRWSRSSPSLSRWNSINSTTSGHSGPLSVMDILNLWNDDPEEVLLEMGFGCDEPDLSGRIPARFINYQSQARGINLQVFLEAQQNRLDLENPDVSNRFRQLEVLHQVTTAFSSLVGSSSPLKVPLGKAMTPEARERRRHVGMLFRRASKKSLSQNPNQKSTTPTADSPPCAAPGSMQPPSSLSDNKSTLKRAKPGVLETVFLSPLAEEQGPGPDPNMAAFPVQEGGLRHEPLTEGQPRPPGNVLPRKRSPGQTKESFEIEEIHSFDESSVTGSYTGGAEHLARSFIRTNSCQSDSSGFLEEPIIPSLGQQAAPGQDVLKALSGLLGGSTDSERPVSPSPTPHNASSLRLSSSPTSSGVDKSLLSPPSLSPEPSLVVPHSPSPSLSRLLESNLQNLQSETPRDQDRSSPSSPPASLIPESEEKTEDQGAPSPRLSGPSHDSESTACPSVPPPPSSPSPNLDCLFSAQSDSSSGNRESEQLASHRNPLSDSCDTSSLRPSSLASPESLSQPEVNLEESLFPDGISLSDPPTDTLKEEEETPSSSFSQSDIINPSASLLDSSEFEEVCPTPPSPNPSSPALQLSSQGHDSDGERTPGLSEPSISQQNTPSPDENTDPDPASPVPDVFQKNCLSLDFEDPHQTSGKGGVEGADTEQTPEAAVYISDTQSSACLSESARLVCEEVCNQTEIDPQLPSRSLHEELSAGTRPEESRRGSERESLTGSSDSPDDVPEVHSRTEVEPKGLINIESLDLVFQTSVDGSGSESEDMEAFLERIDNEGRVYWAEPVQVSNLTPEAGSLETHDESPGNTNSAVSSTGRDMTSSGSHSTTMDTNQTCRNATSSSDTPSSLTRPLATPVASSTLKPSSRSVSVQMSSSPSSHIVHRTDVPFMPDSKRSPVPSVLSLDTSSPFRAVQSWTDLHMKRNTLTQKLSHGLLHSAPYEVTVSTGMIPNPTANYSSSPYLPHDYLPARNPMSVSLDKGLWADEEEVDKHGGEYEDKLWGGPHTATIACCSSCDQQCSCGDDWRHTAGNIPYSLDELEEMMLSLQQFRSVLSNMEEQLSEEQAGVYSALSSTTGTQNTNTNTLTCSTVSTLRFQVKVQDIEELRQAVKQEAEELEMQLNELAHHYDDSLKMKMHRLLDEQSLLCSQLSVSPGAGPPSSSPAPGRTVATQCCMLPGTPAAEVQSSRTTESLRQSPPGSKCLCEGLDMKLDMMGFLQRLKESLRHSVNTDSLE</sequence>
<evidence type="ECO:0000256" key="1">
    <source>
        <dbReference type="SAM" id="Coils"/>
    </source>
</evidence>
<feature type="compositionally biased region" description="Low complexity" evidence="2">
    <location>
        <begin position="504"/>
        <end position="515"/>
    </location>
</feature>
<feature type="region of interest" description="Disordered" evidence="2">
    <location>
        <begin position="892"/>
        <end position="998"/>
    </location>
</feature>
<feature type="compositionally biased region" description="Polar residues" evidence="2">
    <location>
        <begin position="637"/>
        <end position="655"/>
    </location>
</feature>
<evidence type="ECO:0000313" key="5">
    <source>
        <dbReference type="Proteomes" id="UP001346869"/>
    </source>
</evidence>
<feature type="compositionally biased region" description="Polar residues" evidence="2">
    <location>
        <begin position="696"/>
        <end position="707"/>
    </location>
</feature>
<accession>A0AAN7WW42</accession>
<feature type="compositionally biased region" description="Basic and acidic residues" evidence="2">
    <location>
        <begin position="54"/>
        <end position="73"/>
    </location>
</feature>
<feature type="compositionally biased region" description="Basic and acidic residues" evidence="2">
    <location>
        <begin position="826"/>
        <end position="836"/>
    </location>
</feature>
<feature type="region of interest" description="Disordered" evidence="2">
    <location>
        <begin position="416"/>
        <end position="753"/>
    </location>
</feature>
<reference evidence="4 5" key="2">
    <citation type="journal article" date="2023" name="Mol. Biol. Evol.">
        <title>Genomics of Secondarily Temperate Adaptation in the Only Non-Antarctic Icefish.</title>
        <authorList>
            <person name="Rivera-Colon A.G."/>
            <person name="Rayamajhi N."/>
            <person name="Minhas B.F."/>
            <person name="Madrigal G."/>
            <person name="Bilyk K.T."/>
            <person name="Yoon V."/>
            <person name="Hune M."/>
            <person name="Gregory S."/>
            <person name="Cheng C.H.C."/>
            <person name="Catchen J.M."/>
        </authorList>
    </citation>
    <scope>NUCLEOTIDE SEQUENCE [LARGE SCALE GENOMIC DNA]</scope>
    <source>
        <strain evidence="4">JMC-PN-2008</strain>
    </source>
</reference>
<dbReference type="EMBL" id="JAUZQC010000023">
    <property type="protein sequence ID" value="KAK5849720.1"/>
    <property type="molecule type" value="Genomic_DNA"/>
</dbReference>
<feature type="compositionally biased region" description="Polar residues" evidence="2">
    <location>
        <begin position="901"/>
        <end position="945"/>
    </location>
</feature>
<feature type="compositionally biased region" description="Basic and acidic residues" evidence="2">
    <location>
        <begin position="792"/>
        <end position="814"/>
    </location>
</feature>
<evidence type="ECO:0000313" key="4">
    <source>
        <dbReference type="EMBL" id="KAK5849720.1"/>
    </source>
</evidence>